<feature type="transmembrane region" description="Helical" evidence="1">
    <location>
        <begin position="119"/>
        <end position="138"/>
    </location>
</feature>
<accession>A0A1M5YYE4</accession>
<dbReference type="Pfam" id="PF13346">
    <property type="entry name" value="ABC2_membrane_5"/>
    <property type="match status" value="1"/>
</dbReference>
<keyword evidence="1" id="KW-0472">Membrane</keyword>
<feature type="transmembrane region" description="Helical" evidence="1">
    <location>
        <begin position="15"/>
        <end position="35"/>
    </location>
</feature>
<dbReference type="EMBL" id="FQXR01000017">
    <property type="protein sequence ID" value="SHI16995.1"/>
    <property type="molecule type" value="Genomic_DNA"/>
</dbReference>
<evidence type="ECO:0000313" key="2">
    <source>
        <dbReference type="EMBL" id="SHI16995.1"/>
    </source>
</evidence>
<keyword evidence="3" id="KW-1185">Reference proteome</keyword>
<reference evidence="2 3" key="1">
    <citation type="submission" date="2016-11" db="EMBL/GenBank/DDBJ databases">
        <authorList>
            <person name="Jaros S."/>
            <person name="Januszkiewicz K."/>
            <person name="Wedrychowicz H."/>
        </authorList>
    </citation>
    <scope>NUCLEOTIDE SEQUENCE [LARGE SCALE GENOMIC DNA]</scope>
    <source>
        <strain evidence="2 3">DSM 13106</strain>
    </source>
</reference>
<dbReference type="RefSeq" id="WP_132995957.1">
    <property type="nucleotide sequence ID" value="NZ_FQXR01000017.1"/>
</dbReference>
<feature type="transmembrane region" description="Helical" evidence="1">
    <location>
        <begin position="187"/>
        <end position="206"/>
    </location>
</feature>
<feature type="transmembrane region" description="Helical" evidence="1">
    <location>
        <begin position="41"/>
        <end position="61"/>
    </location>
</feature>
<dbReference type="STRING" id="1123281.SAMN02745180_02551"/>
<dbReference type="AlphaFoldDB" id="A0A1M5YYE4"/>
<feature type="transmembrane region" description="Helical" evidence="1">
    <location>
        <begin position="82"/>
        <end position="107"/>
    </location>
</feature>
<protein>
    <submittedName>
        <fullName evidence="2">ABC-2 family transporter protein</fullName>
    </submittedName>
</protein>
<feature type="transmembrane region" description="Helical" evidence="1">
    <location>
        <begin position="150"/>
        <end position="167"/>
    </location>
</feature>
<dbReference type="InterPro" id="IPR025699">
    <property type="entry name" value="ABC2_memb-like"/>
</dbReference>
<dbReference type="PANTHER" id="PTHR41309:SF2">
    <property type="entry name" value="MEMBRANE PROTEIN"/>
    <property type="match status" value="1"/>
</dbReference>
<keyword evidence="1" id="KW-0812">Transmembrane</keyword>
<proteinExistence type="predicted"/>
<name>A0A1M5YYE4_9FIRM</name>
<keyword evidence="1" id="KW-1133">Transmembrane helix</keyword>
<sequence length="218" mass="24871">MFNLVKKDLKLSTKINIFGVAYAMFISAMGMNLPVDLPVNIMYILGIINFVFVSVIYSIGYDDKNKSEVVLNSFPIDRKDIVIGKYVTLLIFIFVSCIFVFLLTNIIKGLGVKPDGRPADIWDVVAAMSLLLVFYSIYYPLYFKLGDLRMFNSILWMLVFVGPTILGKIGRKLESKGLLKGMASLNIRQITLFAFIFSILIYYISLQISKKIYMTREF</sequence>
<dbReference type="PANTHER" id="PTHR41309">
    <property type="entry name" value="MEMBRANE PROTEIN-RELATED"/>
    <property type="match status" value="1"/>
</dbReference>
<dbReference type="Proteomes" id="UP000184389">
    <property type="component" value="Unassembled WGS sequence"/>
</dbReference>
<gene>
    <name evidence="2" type="ORF">SAMN02745180_02551</name>
</gene>
<evidence type="ECO:0000313" key="3">
    <source>
        <dbReference type="Proteomes" id="UP000184389"/>
    </source>
</evidence>
<evidence type="ECO:0000256" key="1">
    <source>
        <dbReference type="SAM" id="Phobius"/>
    </source>
</evidence>
<organism evidence="2 3">
    <name type="scientific">Sporanaerobacter acetigenes DSM 13106</name>
    <dbReference type="NCBI Taxonomy" id="1123281"/>
    <lineage>
        <taxon>Bacteria</taxon>
        <taxon>Bacillati</taxon>
        <taxon>Bacillota</taxon>
        <taxon>Tissierellia</taxon>
        <taxon>Tissierellales</taxon>
        <taxon>Sporanaerobacteraceae</taxon>
        <taxon>Sporanaerobacter</taxon>
    </lineage>
</organism>
<dbReference type="OrthoDB" id="2917865at2"/>